<evidence type="ECO:0000256" key="1">
    <source>
        <dbReference type="ARBA" id="ARBA00023002"/>
    </source>
</evidence>
<organism evidence="2 3">
    <name type="scientific">Rhodococcus koreensis</name>
    <dbReference type="NCBI Taxonomy" id="99653"/>
    <lineage>
        <taxon>Bacteria</taxon>
        <taxon>Bacillati</taxon>
        <taxon>Actinomycetota</taxon>
        <taxon>Actinomycetes</taxon>
        <taxon>Mycobacteriales</taxon>
        <taxon>Nocardiaceae</taxon>
        <taxon>Rhodococcus</taxon>
    </lineage>
</organism>
<reference evidence="3" key="1">
    <citation type="submission" date="2016-10" db="EMBL/GenBank/DDBJ databases">
        <authorList>
            <person name="Varghese N."/>
            <person name="Submissions S."/>
        </authorList>
    </citation>
    <scope>NUCLEOTIDE SEQUENCE [LARGE SCALE GENOMIC DNA]</scope>
    <source>
        <strain evidence="3">DSM 44498</strain>
    </source>
</reference>
<keyword evidence="1" id="KW-0560">Oxidoreductase</keyword>
<dbReference type="InterPro" id="IPR042098">
    <property type="entry name" value="TauD-like_sf"/>
</dbReference>
<dbReference type="EMBL" id="FNSV01000005">
    <property type="protein sequence ID" value="SEB77944.1"/>
    <property type="molecule type" value="Genomic_DNA"/>
</dbReference>
<keyword evidence="2" id="KW-0223">Dioxygenase</keyword>
<gene>
    <name evidence="2" type="ORF">SAMN04490239_1628</name>
</gene>
<dbReference type="SUPFAM" id="SSF51197">
    <property type="entry name" value="Clavaminate synthase-like"/>
    <property type="match status" value="1"/>
</dbReference>
<dbReference type="Proteomes" id="UP000183561">
    <property type="component" value="Unassembled WGS sequence"/>
</dbReference>
<protein>
    <submittedName>
        <fullName evidence="2">Taurine catabolism dioxygenase TauD, TfdA family</fullName>
    </submittedName>
</protein>
<dbReference type="AlphaFoldDB" id="A0A1H4M594"/>
<proteinExistence type="predicted"/>
<evidence type="ECO:0000313" key="3">
    <source>
        <dbReference type="Proteomes" id="UP000183561"/>
    </source>
</evidence>
<sequence>MSDSPIRDAATKSIYERGLEEAARAGWAVIAGTIEGMCGFVDQSEHYSTTKARTTDNVISELRPTGSESAAPRSLSKIHGSKALPLHTDGAHLPEPPKYVVLESGSEVTDDVSETFVARANPLFTGRSERADWSNGIFLVDGGAQNLFYASAYSGHYVRFDPGCMTPADARARRVCRLVRGTEPDYVHRWGDPGKLLILDNHHVLHGRAGASDAPHRVLRRVLVSQETR</sequence>
<name>A0A1H4M594_9NOCA</name>
<dbReference type="OrthoDB" id="5182008at2"/>
<keyword evidence="3" id="KW-1185">Reference proteome</keyword>
<dbReference type="Gene3D" id="3.60.130.10">
    <property type="entry name" value="Clavaminate synthase-like"/>
    <property type="match status" value="1"/>
</dbReference>
<dbReference type="GO" id="GO:0051213">
    <property type="term" value="F:dioxygenase activity"/>
    <property type="evidence" value="ECO:0007669"/>
    <property type="project" value="UniProtKB-KW"/>
</dbReference>
<accession>A0A1H4M594</accession>
<evidence type="ECO:0000313" key="2">
    <source>
        <dbReference type="EMBL" id="SEB77944.1"/>
    </source>
</evidence>